<dbReference type="InterPro" id="IPR014729">
    <property type="entry name" value="Rossmann-like_a/b/a_fold"/>
</dbReference>
<dbReference type="RefSeq" id="WP_200610269.1">
    <property type="nucleotide sequence ID" value="NZ_JAEHHL010000007.1"/>
</dbReference>
<dbReference type="InterPro" id="IPR029055">
    <property type="entry name" value="Ntn_hydrolases_N"/>
</dbReference>
<dbReference type="InterPro" id="IPR017932">
    <property type="entry name" value="GATase_2_dom"/>
</dbReference>
<keyword evidence="7" id="KW-1185">Reference proteome</keyword>
<reference evidence="6" key="1">
    <citation type="submission" date="2020-12" db="EMBL/GenBank/DDBJ databases">
        <title>Bacterial taxonomy.</title>
        <authorList>
            <person name="Pan X."/>
        </authorList>
    </citation>
    <scope>NUCLEOTIDE SEQUENCE</scope>
    <source>
        <strain evidence="6">M0105</strain>
    </source>
</reference>
<dbReference type="GO" id="GO:0005829">
    <property type="term" value="C:cytosol"/>
    <property type="evidence" value="ECO:0007669"/>
    <property type="project" value="TreeGrafter"/>
</dbReference>
<dbReference type="GO" id="GO:0004066">
    <property type="term" value="F:asparagine synthase (glutamine-hydrolyzing) activity"/>
    <property type="evidence" value="ECO:0007669"/>
    <property type="project" value="UniProtKB-EC"/>
</dbReference>
<comment type="caution">
    <text evidence="6">The sequence shown here is derived from an EMBL/GenBank/DDBJ whole genome shotgun (WGS) entry which is preliminary data.</text>
</comment>
<dbReference type="PANTHER" id="PTHR43284">
    <property type="entry name" value="ASPARAGINE SYNTHETASE (GLUTAMINE-HYDROLYZING)"/>
    <property type="match status" value="1"/>
</dbReference>
<evidence type="ECO:0000256" key="3">
    <source>
        <dbReference type="ARBA" id="ARBA00048741"/>
    </source>
</evidence>
<proteinExistence type="predicted"/>
<protein>
    <recommendedName>
        <fullName evidence="2">asparagine synthase (glutamine-hydrolyzing)</fullName>
        <ecNumber evidence="2">6.3.5.4</ecNumber>
    </recommendedName>
</protein>
<dbReference type="GO" id="GO:0006529">
    <property type="term" value="P:asparagine biosynthetic process"/>
    <property type="evidence" value="ECO:0007669"/>
    <property type="project" value="InterPro"/>
</dbReference>
<dbReference type="Proteomes" id="UP000655420">
    <property type="component" value="Unassembled WGS sequence"/>
</dbReference>
<organism evidence="6 7">
    <name type="scientific">Thermohalobaculum xanthum</name>
    <dbReference type="NCBI Taxonomy" id="2753746"/>
    <lineage>
        <taxon>Bacteria</taxon>
        <taxon>Pseudomonadati</taxon>
        <taxon>Pseudomonadota</taxon>
        <taxon>Alphaproteobacteria</taxon>
        <taxon>Rhodobacterales</taxon>
        <taxon>Paracoccaceae</taxon>
        <taxon>Thermohalobaculum</taxon>
    </lineage>
</organism>
<dbReference type="Pfam" id="PF00733">
    <property type="entry name" value="Asn_synthase"/>
    <property type="match status" value="1"/>
</dbReference>
<evidence type="ECO:0000259" key="4">
    <source>
        <dbReference type="Pfam" id="PF00733"/>
    </source>
</evidence>
<dbReference type="SUPFAM" id="SSF56235">
    <property type="entry name" value="N-terminal nucleophile aminohydrolases (Ntn hydrolases)"/>
    <property type="match status" value="1"/>
</dbReference>
<evidence type="ECO:0000256" key="2">
    <source>
        <dbReference type="ARBA" id="ARBA00012737"/>
    </source>
</evidence>
<dbReference type="InterPro" id="IPR051786">
    <property type="entry name" value="ASN_synthetase/amidase"/>
</dbReference>
<evidence type="ECO:0000256" key="1">
    <source>
        <dbReference type="ARBA" id="ARBA00005187"/>
    </source>
</evidence>
<accession>A0A8J7M8U5</accession>
<dbReference type="PANTHER" id="PTHR43284:SF1">
    <property type="entry name" value="ASPARAGINE SYNTHETASE"/>
    <property type="match status" value="1"/>
</dbReference>
<feature type="domain" description="Glutamine amidotransferase type-2" evidence="5">
    <location>
        <begin position="102"/>
        <end position="158"/>
    </location>
</feature>
<evidence type="ECO:0000259" key="5">
    <source>
        <dbReference type="Pfam" id="PF13537"/>
    </source>
</evidence>
<dbReference type="EC" id="6.3.5.4" evidence="2"/>
<dbReference type="Gene3D" id="3.60.20.10">
    <property type="entry name" value="Glutamine Phosphoribosylpyrophosphate, subunit 1, domain 1"/>
    <property type="match status" value="1"/>
</dbReference>
<dbReference type="Gene3D" id="3.40.50.620">
    <property type="entry name" value="HUPs"/>
    <property type="match status" value="2"/>
</dbReference>
<dbReference type="Pfam" id="PF13537">
    <property type="entry name" value="GATase_7"/>
    <property type="match status" value="1"/>
</dbReference>
<dbReference type="InterPro" id="IPR001962">
    <property type="entry name" value="Asn_synthase"/>
</dbReference>
<feature type="domain" description="Asparagine synthetase" evidence="4">
    <location>
        <begin position="232"/>
        <end position="533"/>
    </location>
</feature>
<evidence type="ECO:0000313" key="6">
    <source>
        <dbReference type="EMBL" id="MBK0399997.1"/>
    </source>
</evidence>
<sequence length="637" mass="67456">MVDLIFGVLSASEEHAALVFDRLRHSLTTRGSGYSIAHDGKCRLGVVRRHASGIGPAPRIARGKGGALIAGDLRLTGAGDHAASPGLGTDEADLALATALDNPDRFPDRLAGDFAIAAWFPARGELVLARDRIGIRPLFLARMHSGGIAFASLPRALVEAGCAEADTDPRELIRWLCGPAPAVQQTHLRAIRRVPAGHVLRVSDGRERCVRYWRLARQPTIRPASPDALQSELRILIERAVARCLPDEGPVATLLSGGLDSAAIGATAARRLAGSGRAITGFCRATAQTRAHLGAPDQTGLATSVAREAGIPLRLVPTDYIAAVFDAPPVPGVCFAGDLDGGDSEILAQAAALGADRLLCGLGGDEGASGHGSGRYADALGRGLIGACLAAVARDARREGSRAIRRLVVEVMRAVVPRRLLSATLGSIGRAGYVPPGAEFVAPGGRGFVPARLLRSDGPRPFLESNHYQAGLEARAIKAAEHGLRYVYPLLDPELLDFTTRAPALFWCRDGIARWPMRAAMAGLLPDEVRLAPDKLLDDGTEALWLAENRTCLAGLARRLGRLPEVAEILDMEKIARDIEAVPPPAEVTQRIRDRAAQGRQFDDLFCTGWIALFGARFIASGGGMRPVPPGTRQADA</sequence>
<evidence type="ECO:0000313" key="7">
    <source>
        <dbReference type="Proteomes" id="UP000655420"/>
    </source>
</evidence>
<gene>
    <name evidence="6" type="ORF">H0I76_12430</name>
</gene>
<dbReference type="AlphaFoldDB" id="A0A8J7M8U5"/>
<comment type="catalytic activity">
    <reaction evidence="3">
        <text>L-aspartate + L-glutamine + ATP + H2O = L-asparagine + L-glutamate + AMP + diphosphate + H(+)</text>
        <dbReference type="Rhea" id="RHEA:12228"/>
        <dbReference type="ChEBI" id="CHEBI:15377"/>
        <dbReference type="ChEBI" id="CHEBI:15378"/>
        <dbReference type="ChEBI" id="CHEBI:29985"/>
        <dbReference type="ChEBI" id="CHEBI:29991"/>
        <dbReference type="ChEBI" id="CHEBI:30616"/>
        <dbReference type="ChEBI" id="CHEBI:33019"/>
        <dbReference type="ChEBI" id="CHEBI:58048"/>
        <dbReference type="ChEBI" id="CHEBI:58359"/>
        <dbReference type="ChEBI" id="CHEBI:456215"/>
        <dbReference type="EC" id="6.3.5.4"/>
    </reaction>
</comment>
<comment type="pathway">
    <text evidence="1">Amino-acid biosynthesis; L-asparagine biosynthesis; L-asparagine from L-aspartate (L-Gln route): step 1/1.</text>
</comment>
<name>A0A8J7M8U5_9RHOB</name>
<dbReference type="EMBL" id="JAEHHL010000007">
    <property type="protein sequence ID" value="MBK0399997.1"/>
    <property type="molecule type" value="Genomic_DNA"/>
</dbReference>
<dbReference type="SUPFAM" id="SSF52402">
    <property type="entry name" value="Adenine nucleotide alpha hydrolases-like"/>
    <property type="match status" value="1"/>
</dbReference>